<dbReference type="AlphaFoldDB" id="A0A066V4V6"/>
<comment type="caution">
    <text evidence="1">The sequence shown here is derived from an EMBL/GenBank/DDBJ whole genome shotgun (WGS) entry which is preliminary data.</text>
</comment>
<dbReference type="GeneID" id="25267594"/>
<dbReference type="RefSeq" id="XP_013240064.1">
    <property type="nucleotide sequence ID" value="XM_013384610.1"/>
</dbReference>
<keyword evidence="2" id="KW-1185">Reference proteome</keyword>
<evidence type="ECO:0000313" key="2">
    <source>
        <dbReference type="Proteomes" id="UP000027361"/>
    </source>
</evidence>
<organism evidence="1 2">
    <name type="scientific">Tilletiaria anomala (strain ATCC 24038 / CBS 436.72 / UBC 951)</name>
    <dbReference type="NCBI Taxonomy" id="1037660"/>
    <lineage>
        <taxon>Eukaryota</taxon>
        <taxon>Fungi</taxon>
        <taxon>Dikarya</taxon>
        <taxon>Basidiomycota</taxon>
        <taxon>Ustilaginomycotina</taxon>
        <taxon>Exobasidiomycetes</taxon>
        <taxon>Georgefischeriales</taxon>
        <taxon>Tilletiariaceae</taxon>
        <taxon>Tilletiaria</taxon>
    </lineage>
</organism>
<gene>
    <name evidence="1" type="ORF">K437DRAFT_54263</name>
</gene>
<dbReference type="Proteomes" id="UP000027361">
    <property type="component" value="Unassembled WGS sequence"/>
</dbReference>
<reference evidence="1 2" key="1">
    <citation type="submission" date="2014-05" db="EMBL/GenBank/DDBJ databases">
        <title>Draft genome sequence of a rare smut relative, Tilletiaria anomala UBC 951.</title>
        <authorList>
            <consortium name="DOE Joint Genome Institute"/>
            <person name="Toome M."/>
            <person name="Kuo A."/>
            <person name="Henrissat B."/>
            <person name="Lipzen A."/>
            <person name="Tritt A."/>
            <person name="Yoshinaga Y."/>
            <person name="Zane M."/>
            <person name="Barry K."/>
            <person name="Grigoriev I.V."/>
            <person name="Spatafora J.W."/>
            <person name="Aimea M.C."/>
        </authorList>
    </citation>
    <scope>NUCLEOTIDE SEQUENCE [LARGE SCALE GENOMIC DNA]</scope>
    <source>
        <strain evidence="1 2">UBC 951</strain>
    </source>
</reference>
<dbReference type="InParanoid" id="A0A066V4V6"/>
<sequence length="116" mass="12776">MSSLCSMAEPPVPAPLWCCPNLAWTAFMMRIVISSLVGAAVADVCARRAILLPLHLANLEMQDLAAVHGRVVLPVVSRAVSLLGNDDTCSLPQSCSDVRDHVHIWRTFVRPRHYPY</sequence>
<protein>
    <submittedName>
        <fullName evidence="1">Uncharacterized protein</fullName>
    </submittedName>
</protein>
<accession>A0A066V4V6</accession>
<evidence type="ECO:0000313" key="1">
    <source>
        <dbReference type="EMBL" id="KDN36486.1"/>
    </source>
</evidence>
<proteinExistence type="predicted"/>
<dbReference type="HOGENOM" id="CLU_2098522_0_0_1"/>
<name>A0A066V4V6_TILAU</name>
<dbReference type="EMBL" id="JMSN01000167">
    <property type="protein sequence ID" value="KDN36486.1"/>
    <property type="molecule type" value="Genomic_DNA"/>
</dbReference>